<reference evidence="1 2" key="1">
    <citation type="journal article" date="2020" name="BMC Genomics">
        <title>Intraspecific diversification of the crop wild relative Brassica cretica Lam. using demographic model selection.</title>
        <authorList>
            <person name="Kioukis A."/>
            <person name="Michalopoulou V.A."/>
            <person name="Briers L."/>
            <person name="Pirintsos S."/>
            <person name="Studholme D.J."/>
            <person name="Pavlidis P."/>
            <person name="Sarris P.F."/>
        </authorList>
    </citation>
    <scope>NUCLEOTIDE SEQUENCE [LARGE SCALE GENOMIC DNA]</scope>
    <source>
        <strain evidence="2">cv. PFS-1207/04</strain>
    </source>
</reference>
<accession>A0ABQ7BTK5</accession>
<comment type="caution">
    <text evidence="1">The sequence shown here is derived from an EMBL/GenBank/DDBJ whole genome shotgun (WGS) entry which is preliminary data.</text>
</comment>
<evidence type="ECO:0000313" key="2">
    <source>
        <dbReference type="Proteomes" id="UP000266723"/>
    </source>
</evidence>
<dbReference type="Proteomes" id="UP000266723">
    <property type="component" value="Unassembled WGS sequence"/>
</dbReference>
<organism evidence="1 2">
    <name type="scientific">Brassica cretica</name>
    <name type="common">Mustard</name>
    <dbReference type="NCBI Taxonomy" id="69181"/>
    <lineage>
        <taxon>Eukaryota</taxon>
        <taxon>Viridiplantae</taxon>
        <taxon>Streptophyta</taxon>
        <taxon>Embryophyta</taxon>
        <taxon>Tracheophyta</taxon>
        <taxon>Spermatophyta</taxon>
        <taxon>Magnoliopsida</taxon>
        <taxon>eudicotyledons</taxon>
        <taxon>Gunneridae</taxon>
        <taxon>Pentapetalae</taxon>
        <taxon>rosids</taxon>
        <taxon>malvids</taxon>
        <taxon>Brassicales</taxon>
        <taxon>Brassicaceae</taxon>
        <taxon>Brassiceae</taxon>
        <taxon>Brassica</taxon>
    </lineage>
</organism>
<keyword evidence="2" id="KW-1185">Reference proteome</keyword>
<sequence length="132" mass="14851">MNDPVPTSPLLGFRMEEFTVSISCIKPLNSAFSSPIFFLHSILQVEFNLEDIESSIVYCGALIHLLNLFLQLINSLGRISLVLALPSRQCPPAFLYNPVKILRRDVSTFSSPDVFYNSFDFRVKPPSVIISK</sequence>
<evidence type="ECO:0000313" key="1">
    <source>
        <dbReference type="EMBL" id="KAF3542613.1"/>
    </source>
</evidence>
<name>A0ABQ7BTK5_BRACR</name>
<gene>
    <name evidence="1" type="ORF">DY000_02006075</name>
</gene>
<proteinExistence type="predicted"/>
<dbReference type="EMBL" id="QGKV02000832">
    <property type="protein sequence ID" value="KAF3542613.1"/>
    <property type="molecule type" value="Genomic_DNA"/>
</dbReference>
<protein>
    <submittedName>
        <fullName evidence="1">Uncharacterized protein</fullName>
    </submittedName>
</protein>